<gene>
    <name evidence="10" type="ORF">Q664_37955</name>
</gene>
<accession>A0A084SKI3</accession>
<protein>
    <submittedName>
        <fullName evidence="10">Isocitrate dehydrogenase</fullName>
        <ecNumber evidence="10">1.1.1.41</ecNumber>
    </submittedName>
</protein>
<dbReference type="GO" id="GO:0051287">
    <property type="term" value="F:NAD binding"/>
    <property type="evidence" value="ECO:0007669"/>
    <property type="project" value="InterPro"/>
</dbReference>
<evidence type="ECO:0000256" key="1">
    <source>
        <dbReference type="ARBA" id="ARBA00001936"/>
    </source>
</evidence>
<evidence type="ECO:0000256" key="2">
    <source>
        <dbReference type="ARBA" id="ARBA00001946"/>
    </source>
</evidence>
<dbReference type="InterPro" id="IPR024084">
    <property type="entry name" value="IsoPropMal-DH-like_dom"/>
</dbReference>
<evidence type="ECO:0000256" key="6">
    <source>
        <dbReference type="ARBA" id="ARBA00022946"/>
    </source>
</evidence>
<dbReference type="Pfam" id="PF00180">
    <property type="entry name" value="Iso_dh"/>
    <property type="match status" value="1"/>
</dbReference>
<keyword evidence="7 10" id="KW-0560">Oxidoreductase</keyword>
<name>A0A084SKI3_9BACT</name>
<comment type="similarity">
    <text evidence="3">Belongs to the isocitrate and isopropylmalate dehydrogenases family.</text>
</comment>
<dbReference type="AlphaFoldDB" id="A0A084SKI3"/>
<dbReference type="PANTHER" id="PTHR11835:SF34">
    <property type="entry name" value="ISOCITRATE DEHYDROGENASE [NAD] SUBUNIT ALPHA, MITOCHONDRIAL"/>
    <property type="match status" value="1"/>
</dbReference>
<reference evidence="10 11" key="1">
    <citation type="submission" date="2014-07" db="EMBL/GenBank/DDBJ databases">
        <title>Draft Genome Sequence of Gephyronic Acid Producer, Cystobacter violaceus Strain Cb vi76.</title>
        <authorList>
            <person name="Stevens D.C."/>
            <person name="Young J."/>
            <person name="Carmichael R."/>
            <person name="Tan J."/>
            <person name="Taylor R.E."/>
        </authorList>
    </citation>
    <scope>NUCLEOTIDE SEQUENCE [LARGE SCALE GENOMIC DNA]</scope>
    <source>
        <strain evidence="10 11">Cb vi76</strain>
    </source>
</reference>
<comment type="caution">
    <text evidence="10">The sequence shown here is derived from an EMBL/GenBank/DDBJ whole genome shotgun (WGS) entry which is preliminary data.</text>
</comment>
<evidence type="ECO:0000313" key="11">
    <source>
        <dbReference type="Proteomes" id="UP000028547"/>
    </source>
</evidence>
<dbReference type="PANTHER" id="PTHR11835">
    <property type="entry name" value="DECARBOXYLATING DEHYDROGENASES-ISOCITRATE, ISOPROPYLMALATE, TARTRATE"/>
    <property type="match status" value="1"/>
</dbReference>
<dbReference type="Gene3D" id="3.40.718.10">
    <property type="entry name" value="Isopropylmalate Dehydrogenase"/>
    <property type="match status" value="1"/>
</dbReference>
<evidence type="ECO:0000256" key="5">
    <source>
        <dbReference type="ARBA" id="ARBA00022842"/>
    </source>
</evidence>
<feature type="domain" description="Isopropylmalate dehydrogenase-like" evidence="9">
    <location>
        <begin position="6"/>
        <end position="330"/>
    </location>
</feature>
<comment type="cofactor">
    <cofactor evidence="2">
        <name>Mg(2+)</name>
        <dbReference type="ChEBI" id="CHEBI:18420"/>
    </cofactor>
</comment>
<evidence type="ECO:0000313" key="10">
    <source>
        <dbReference type="EMBL" id="KFA88968.1"/>
    </source>
</evidence>
<dbReference type="EC" id="1.1.1.41" evidence="10"/>
<dbReference type="RefSeq" id="WP_043406931.1">
    <property type="nucleotide sequence ID" value="NZ_JPMI01000270.1"/>
</dbReference>
<keyword evidence="8" id="KW-0520">NAD</keyword>
<dbReference type="InterPro" id="IPR019818">
    <property type="entry name" value="IsoCit/isopropylmalate_DH_CS"/>
</dbReference>
<evidence type="ECO:0000256" key="7">
    <source>
        <dbReference type="ARBA" id="ARBA00023002"/>
    </source>
</evidence>
<dbReference type="GO" id="GO:0004449">
    <property type="term" value="F:isocitrate dehydrogenase (NAD+) activity"/>
    <property type="evidence" value="ECO:0007669"/>
    <property type="project" value="UniProtKB-EC"/>
</dbReference>
<dbReference type="GO" id="GO:0000287">
    <property type="term" value="F:magnesium ion binding"/>
    <property type="evidence" value="ECO:0007669"/>
    <property type="project" value="InterPro"/>
</dbReference>
<dbReference type="PROSITE" id="PS00470">
    <property type="entry name" value="IDH_IMDH"/>
    <property type="match status" value="1"/>
</dbReference>
<dbReference type="Proteomes" id="UP000028547">
    <property type="component" value="Unassembled WGS sequence"/>
</dbReference>
<organism evidence="10 11">
    <name type="scientific">Archangium violaceum Cb vi76</name>
    <dbReference type="NCBI Taxonomy" id="1406225"/>
    <lineage>
        <taxon>Bacteria</taxon>
        <taxon>Pseudomonadati</taxon>
        <taxon>Myxococcota</taxon>
        <taxon>Myxococcia</taxon>
        <taxon>Myxococcales</taxon>
        <taxon>Cystobacterineae</taxon>
        <taxon>Archangiaceae</taxon>
        <taxon>Archangium</taxon>
    </lineage>
</organism>
<dbReference type="GO" id="GO:0006099">
    <property type="term" value="P:tricarboxylic acid cycle"/>
    <property type="evidence" value="ECO:0007669"/>
    <property type="project" value="InterPro"/>
</dbReference>
<dbReference type="GO" id="GO:0006102">
    <property type="term" value="P:isocitrate metabolic process"/>
    <property type="evidence" value="ECO:0007669"/>
    <property type="project" value="TreeGrafter"/>
</dbReference>
<evidence type="ECO:0000256" key="8">
    <source>
        <dbReference type="ARBA" id="ARBA00023027"/>
    </source>
</evidence>
<keyword evidence="6" id="KW-0809">Transit peptide</keyword>
<evidence type="ECO:0000256" key="3">
    <source>
        <dbReference type="ARBA" id="ARBA00007769"/>
    </source>
</evidence>
<dbReference type="EMBL" id="JPMI01000270">
    <property type="protein sequence ID" value="KFA88968.1"/>
    <property type="molecule type" value="Genomic_DNA"/>
</dbReference>
<dbReference type="FunFam" id="3.40.718.10:FF:000014">
    <property type="entry name" value="Isocitrate dehydrogenase (NAD(+))"/>
    <property type="match status" value="1"/>
</dbReference>
<evidence type="ECO:0000256" key="4">
    <source>
        <dbReference type="ARBA" id="ARBA00022723"/>
    </source>
</evidence>
<dbReference type="SMART" id="SM01329">
    <property type="entry name" value="Iso_dh"/>
    <property type="match status" value="1"/>
</dbReference>
<keyword evidence="5" id="KW-0460">Magnesium</keyword>
<dbReference type="InterPro" id="IPR004434">
    <property type="entry name" value="Isocitrate_DH_NAD"/>
</dbReference>
<dbReference type="SUPFAM" id="SSF53659">
    <property type="entry name" value="Isocitrate/Isopropylmalate dehydrogenase-like"/>
    <property type="match status" value="1"/>
</dbReference>
<evidence type="ECO:0000259" key="9">
    <source>
        <dbReference type="SMART" id="SM01329"/>
    </source>
</evidence>
<proteinExistence type="inferred from homology"/>
<comment type="cofactor">
    <cofactor evidence="1">
        <name>Mn(2+)</name>
        <dbReference type="ChEBI" id="CHEBI:29035"/>
    </cofactor>
</comment>
<keyword evidence="4" id="KW-0479">Metal-binding</keyword>
<dbReference type="NCBIfam" id="TIGR00175">
    <property type="entry name" value="mito_nad_idh"/>
    <property type="match status" value="1"/>
</dbReference>
<sequence>MANTRTVTVINGDGIGPEVMAATIRVLEALKAPLEFEFKDAGAEVIAKYGTNLPHETVEAVLRSGVALKGPTGTVVGGGMASANVGLRKRLDLYSSLRPVKSVPGVKTRYDNVDLVVVRENTESLYAGLEHIIVPGVVESLKIITEKASTRIARFAFEYARKHGRKKVTSVHKANIMKLSDGLFLDCTRKVGREFPEIQYEEVIVDNMCMQLVKDPTRYDVLVMENLYGDILSDLCAGLVGGLGLVPGANIGERTAMFEAVHGTAPDIAGKGLANPTALMMSAVMMLDWLDMRDEARKFENALAKVHGEGKARTGDLGGSATTREFTDAVISAL</sequence>